<feature type="chain" id="PRO_5047460973" evidence="4">
    <location>
        <begin position="31"/>
        <end position="393"/>
    </location>
</feature>
<comment type="caution">
    <text evidence="5">The sequence shown here is derived from an EMBL/GenBank/DDBJ whole genome shotgun (WGS) entry which is preliminary data.</text>
</comment>
<protein>
    <submittedName>
        <fullName evidence="5">Alpha/beta hydrolase family protein</fullName>
    </submittedName>
</protein>
<dbReference type="Pfam" id="PF03403">
    <property type="entry name" value="PAF-AH_p_II"/>
    <property type="match status" value="2"/>
</dbReference>
<accession>A0ABV9V6B8</accession>
<evidence type="ECO:0000313" key="5">
    <source>
        <dbReference type="EMBL" id="MFC4978740.1"/>
    </source>
</evidence>
<dbReference type="EMBL" id="JBHSJE010000002">
    <property type="protein sequence ID" value="MFC4978740.1"/>
    <property type="molecule type" value="Genomic_DNA"/>
</dbReference>
<evidence type="ECO:0000256" key="3">
    <source>
        <dbReference type="ARBA" id="ARBA00023098"/>
    </source>
</evidence>
<dbReference type="GO" id="GO:0016787">
    <property type="term" value="F:hydrolase activity"/>
    <property type="evidence" value="ECO:0007669"/>
    <property type="project" value="UniProtKB-KW"/>
</dbReference>
<evidence type="ECO:0000256" key="2">
    <source>
        <dbReference type="ARBA" id="ARBA00022963"/>
    </source>
</evidence>
<reference evidence="6" key="1">
    <citation type="journal article" date="2019" name="Int. J. Syst. Evol. Microbiol.">
        <title>The Global Catalogue of Microorganisms (GCM) 10K type strain sequencing project: providing services to taxonomists for standard genome sequencing and annotation.</title>
        <authorList>
            <consortium name="The Broad Institute Genomics Platform"/>
            <consortium name="The Broad Institute Genome Sequencing Center for Infectious Disease"/>
            <person name="Wu L."/>
            <person name="Ma J."/>
        </authorList>
    </citation>
    <scope>NUCLEOTIDE SEQUENCE [LARGE SCALE GENOMIC DNA]</scope>
    <source>
        <strain evidence="6">ICMP 257</strain>
    </source>
</reference>
<keyword evidence="2" id="KW-0442">Lipid degradation</keyword>
<dbReference type="PANTHER" id="PTHR10272">
    <property type="entry name" value="PLATELET-ACTIVATING FACTOR ACETYLHYDROLASE"/>
    <property type="match status" value="1"/>
</dbReference>
<name>A0ABV9V6B8_STRAZ</name>
<feature type="signal peptide" evidence="4">
    <location>
        <begin position="1"/>
        <end position="30"/>
    </location>
</feature>
<dbReference type="GeneID" id="31233175"/>
<evidence type="ECO:0000256" key="4">
    <source>
        <dbReference type="SAM" id="SignalP"/>
    </source>
</evidence>
<dbReference type="SUPFAM" id="SSF53474">
    <property type="entry name" value="alpha/beta-Hydrolases"/>
    <property type="match status" value="1"/>
</dbReference>
<proteinExistence type="predicted"/>
<dbReference type="RefSeq" id="WP_051709302.1">
    <property type="nucleotide sequence ID" value="NZ_JBFAGR010000008.1"/>
</dbReference>
<evidence type="ECO:0000313" key="6">
    <source>
        <dbReference type="Proteomes" id="UP001595908"/>
    </source>
</evidence>
<dbReference type="InterPro" id="IPR029058">
    <property type="entry name" value="AB_hydrolase_fold"/>
</dbReference>
<organism evidence="5 6">
    <name type="scientific">Streptomyces atroolivaceus</name>
    <dbReference type="NCBI Taxonomy" id="66869"/>
    <lineage>
        <taxon>Bacteria</taxon>
        <taxon>Bacillati</taxon>
        <taxon>Actinomycetota</taxon>
        <taxon>Actinomycetes</taxon>
        <taxon>Kitasatosporales</taxon>
        <taxon>Streptomycetaceae</taxon>
        <taxon>Streptomyces</taxon>
    </lineage>
</organism>
<sequence length="393" mass="41293">MNPALLRRGLTVATALLTLAVGLGGPPAVAADGPGSAPYLPRPTGPDAVGTTSLHLTDDSRPDPWASGVDARELMVSLWYPTASPNGRRAQYMTATESELLLGEGGITGVPSDVLSTTRTNAFAGARPAGHARGLPLVVLSPGFTKPRATLTTLAEDLASHGYVVAAIDHTYESPATTFPDGRVATCTACEVPHDEAFWNRLVTGRAADVSFVLDELTGAHAKWGGAGLIDPSRIAMAGHSVGGASAVTSMVADSRVRAGIDIDGATQIPLPEGGSSRPFLFLGRQAQYSPGSGGGAVATWERDWQRLTGWKRWLVVEGAEHASFTDVGLLAEQLGIDIGAGLPATRAAEIVRRYTRAFLDLHLGHRPQPLLDKPSMRYPQVHFCIPRTSTCV</sequence>
<dbReference type="Proteomes" id="UP001595908">
    <property type="component" value="Unassembled WGS sequence"/>
</dbReference>
<dbReference type="PANTHER" id="PTHR10272:SF0">
    <property type="entry name" value="PLATELET-ACTIVATING FACTOR ACETYLHYDROLASE"/>
    <property type="match status" value="1"/>
</dbReference>
<keyword evidence="3" id="KW-0443">Lipid metabolism</keyword>
<gene>
    <name evidence="5" type="ORF">ACFPL4_10195</name>
</gene>
<keyword evidence="1 5" id="KW-0378">Hydrolase</keyword>
<dbReference type="Gene3D" id="3.40.50.1820">
    <property type="entry name" value="alpha/beta hydrolase"/>
    <property type="match status" value="1"/>
</dbReference>
<keyword evidence="4" id="KW-0732">Signal</keyword>
<evidence type="ECO:0000256" key="1">
    <source>
        <dbReference type="ARBA" id="ARBA00022801"/>
    </source>
</evidence>
<keyword evidence="6" id="KW-1185">Reference proteome</keyword>